<keyword evidence="10 18" id="KW-0249">Electron transport</keyword>
<evidence type="ECO:0000256" key="3">
    <source>
        <dbReference type="ARBA" id="ARBA00006796"/>
    </source>
</evidence>
<evidence type="ECO:0000256" key="18">
    <source>
        <dbReference type="RuleBase" id="RU366068"/>
    </source>
</evidence>
<evidence type="ECO:0000256" key="4">
    <source>
        <dbReference type="ARBA" id="ARBA00022448"/>
    </source>
</evidence>
<protein>
    <recommendedName>
        <fullName evidence="18">Electron transfer flavoprotein-ubiquinone oxidoreductase</fullName>
        <shortName evidence="18">ETF-QO</shortName>
        <ecNumber evidence="18">1.5.5.1</ecNumber>
    </recommendedName>
</protein>
<keyword evidence="22" id="KW-1185">Reference proteome</keyword>
<reference evidence="21 22" key="1">
    <citation type="journal article" date="2021" name="Sci. Rep.">
        <title>Genome sequencing of the multicellular alga Astrephomene provides insights into convergent evolution of germ-soma differentiation.</title>
        <authorList>
            <person name="Yamashita S."/>
            <person name="Yamamoto K."/>
            <person name="Matsuzaki R."/>
            <person name="Suzuki S."/>
            <person name="Yamaguchi H."/>
            <person name="Hirooka S."/>
            <person name="Minakuchi Y."/>
            <person name="Miyagishima S."/>
            <person name="Kawachi M."/>
            <person name="Toyoda A."/>
            <person name="Nozaki H."/>
        </authorList>
    </citation>
    <scope>NUCLEOTIDE SEQUENCE [LARGE SCALE GENOMIC DNA]</scope>
    <source>
        <strain evidence="21 22">NIES-4017</strain>
    </source>
</reference>
<keyword evidence="4 18" id="KW-0813">Transport</keyword>
<evidence type="ECO:0000256" key="14">
    <source>
        <dbReference type="ARBA" id="ARBA00023075"/>
    </source>
</evidence>
<sequence>MFSTMLATRAAVAASRRGNAALASAAWRALCSSASMASEAAATAQPAREQMNYDVLIVGAGPAGLAAAIRIKTQCKSSGRDVSVCVIEKGGEVGAHILSGNVLETRALDELLPDWKQDEDCPVKVKASRDSFLLLGSPSWSLRLPSLALPPQLANKGRNYVVSLSEVTRWMARRAEAMGVEIYPGFAGKQMLYSWDGHVQGVATGDFGVGRDGRRKAGFSPGSDLRARVTLLAEGCRGSLSEEVMSRYSLRQAARAEPQTYALGIKEIWELPEGSPAPYEPGTVVHTVGYPTSSLLGGSYGGGFIYHMGGRRVALGLVLGLDYSNPHINTYQEFQRWKLHPAVRQHIEGGTCVQYGARTLNEGGFQSIPKLSFPGGALIGCSAGFLNVPKIKGTHTAMLSGMIAGEAAFRALTGEKAEEKGPVDLGSYEEALKRSWLWEELAAVRNVRPAFKWGLLPGMLYTALAGFIMRGKEPWTFRHGRPDHEHLRPLCDAPPPPAYPKPDGVVTFDLPTSLYRSGTNHEHDQPSHLLIKDADEFERSNLPHYGGPETKYCPAGVYEYRTDEYGRQRLHVNAQNCLHCKACDVKDPGRNIKWTVPEGGQGPKYTAM</sequence>
<feature type="domain" description="ETF-QO/FixC ubiquinone-binding" evidence="20">
    <location>
        <begin position="261"/>
        <end position="360"/>
    </location>
</feature>
<comment type="cofactor">
    <cofactor evidence="18">
        <name>[4Fe-4S] cluster</name>
        <dbReference type="ChEBI" id="CHEBI:49883"/>
    </cofactor>
    <text evidence="18">Binds 1 [4Fe-4S] cluster.</text>
</comment>
<dbReference type="EC" id="1.5.5.1" evidence="18"/>
<evidence type="ECO:0000313" key="22">
    <source>
        <dbReference type="Proteomes" id="UP001054857"/>
    </source>
</evidence>
<keyword evidence="16" id="KW-0472">Membrane</keyword>
<dbReference type="SUPFAM" id="SSF54862">
    <property type="entry name" value="4Fe-4S ferredoxins"/>
    <property type="match status" value="1"/>
</dbReference>
<keyword evidence="9" id="KW-0809">Transit peptide</keyword>
<comment type="similarity">
    <text evidence="3">Belongs to the ETF-QO/FixC family.</text>
</comment>
<comment type="catalytic activity">
    <reaction evidence="17 18">
        <text>a ubiquinone + reduced [electron-transfer flavoprotein] = a ubiquinol + oxidized [electron-transfer flavoprotein] + H(+)</text>
        <dbReference type="Rhea" id="RHEA:24052"/>
        <dbReference type="Rhea" id="RHEA-COMP:9565"/>
        <dbReference type="Rhea" id="RHEA-COMP:9566"/>
        <dbReference type="Rhea" id="RHEA-COMP:10685"/>
        <dbReference type="Rhea" id="RHEA-COMP:10686"/>
        <dbReference type="ChEBI" id="CHEBI:15378"/>
        <dbReference type="ChEBI" id="CHEBI:16389"/>
        <dbReference type="ChEBI" id="CHEBI:17976"/>
        <dbReference type="ChEBI" id="CHEBI:57692"/>
        <dbReference type="ChEBI" id="CHEBI:58307"/>
        <dbReference type="EC" id="1.5.5.1"/>
    </reaction>
</comment>
<dbReference type="Pfam" id="PF21162">
    <property type="entry name" value="ETFQO_UQ-bd"/>
    <property type="match status" value="1"/>
</dbReference>
<evidence type="ECO:0000256" key="8">
    <source>
        <dbReference type="ARBA" id="ARBA00022827"/>
    </source>
</evidence>
<keyword evidence="6 18" id="KW-0479">Metal-binding</keyword>
<dbReference type="PANTHER" id="PTHR10617">
    <property type="entry name" value="ELECTRON TRANSFER FLAVOPROTEIN-UBIQUINONE OXIDOREDUCTASE"/>
    <property type="match status" value="1"/>
</dbReference>
<dbReference type="GO" id="GO:0004174">
    <property type="term" value="F:electron-transferring-flavoprotein dehydrogenase activity"/>
    <property type="evidence" value="ECO:0007669"/>
    <property type="project" value="UniProtKB-UniRule"/>
</dbReference>
<evidence type="ECO:0000256" key="5">
    <source>
        <dbReference type="ARBA" id="ARBA00022630"/>
    </source>
</evidence>
<dbReference type="Proteomes" id="UP001054857">
    <property type="component" value="Unassembled WGS sequence"/>
</dbReference>
<keyword evidence="8 18" id="KW-0274">FAD</keyword>
<feature type="domain" description="ETF-QO/FixX C-terminal" evidence="19">
    <location>
        <begin position="504"/>
        <end position="606"/>
    </location>
</feature>
<comment type="cofactor">
    <cofactor evidence="1 18">
        <name>FAD</name>
        <dbReference type="ChEBI" id="CHEBI:57692"/>
    </cofactor>
</comment>
<keyword evidence="13 18" id="KW-0411">Iron-sulfur</keyword>
<dbReference type="EMBL" id="BMAR01000013">
    <property type="protein sequence ID" value="GFR46321.1"/>
    <property type="molecule type" value="Genomic_DNA"/>
</dbReference>
<evidence type="ECO:0000256" key="13">
    <source>
        <dbReference type="ARBA" id="ARBA00023014"/>
    </source>
</evidence>
<evidence type="ECO:0000256" key="17">
    <source>
        <dbReference type="ARBA" id="ARBA00052682"/>
    </source>
</evidence>
<gene>
    <name evidence="21" type="ORF">Agub_g7886</name>
</gene>
<keyword evidence="5 18" id="KW-0285">Flavoprotein</keyword>
<keyword evidence="7" id="KW-0999">Mitochondrion inner membrane</keyword>
<evidence type="ECO:0000256" key="15">
    <source>
        <dbReference type="ARBA" id="ARBA00023128"/>
    </source>
</evidence>
<evidence type="ECO:0000256" key="10">
    <source>
        <dbReference type="ARBA" id="ARBA00022982"/>
    </source>
</evidence>
<comment type="caution">
    <text evidence="21">The sequence shown here is derived from an EMBL/GenBank/DDBJ whole genome shotgun (WGS) entry which is preliminary data.</text>
</comment>
<evidence type="ECO:0000256" key="16">
    <source>
        <dbReference type="ARBA" id="ARBA00023136"/>
    </source>
</evidence>
<evidence type="ECO:0000256" key="9">
    <source>
        <dbReference type="ARBA" id="ARBA00022946"/>
    </source>
</evidence>
<keyword evidence="12 18" id="KW-0408">Iron</keyword>
<dbReference type="SUPFAM" id="SSF54373">
    <property type="entry name" value="FAD-linked reductases, C-terminal domain"/>
    <property type="match status" value="1"/>
</dbReference>
<dbReference type="InterPro" id="IPR007859">
    <property type="entry name" value="ETF-QO/FixX_C"/>
</dbReference>
<dbReference type="Gene3D" id="3.30.9.90">
    <property type="match status" value="1"/>
</dbReference>
<evidence type="ECO:0000256" key="6">
    <source>
        <dbReference type="ARBA" id="ARBA00022723"/>
    </source>
</evidence>
<dbReference type="GO" id="GO:0046872">
    <property type="term" value="F:metal ion binding"/>
    <property type="evidence" value="ECO:0007669"/>
    <property type="project" value="UniProtKB-KW"/>
</dbReference>
<keyword evidence="14 18" id="KW-0830">Ubiquinone</keyword>
<keyword evidence="15" id="KW-0496">Mitochondrion</keyword>
<evidence type="ECO:0000256" key="11">
    <source>
        <dbReference type="ARBA" id="ARBA00023002"/>
    </source>
</evidence>
<dbReference type="Pfam" id="PF05187">
    <property type="entry name" value="Fer4_ETF_QO"/>
    <property type="match status" value="1"/>
</dbReference>
<evidence type="ECO:0000256" key="7">
    <source>
        <dbReference type="ARBA" id="ARBA00022792"/>
    </source>
</evidence>
<dbReference type="SUPFAM" id="SSF51905">
    <property type="entry name" value="FAD/NAD(P)-binding domain"/>
    <property type="match status" value="1"/>
</dbReference>
<comment type="subcellular location">
    <subcellularLocation>
        <location evidence="2">Mitochondrion inner membrane</location>
    </subcellularLocation>
</comment>
<evidence type="ECO:0000259" key="19">
    <source>
        <dbReference type="Pfam" id="PF05187"/>
    </source>
</evidence>
<dbReference type="GO" id="GO:0051539">
    <property type="term" value="F:4 iron, 4 sulfur cluster binding"/>
    <property type="evidence" value="ECO:0007669"/>
    <property type="project" value="UniProtKB-UniRule"/>
</dbReference>
<evidence type="ECO:0000256" key="2">
    <source>
        <dbReference type="ARBA" id="ARBA00004273"/>
    </source>
</evidence>
<dbReference type="InterPro" id="IPR036188">
    <property type="entry name" value="FAD/NAD-bd_sf"/>
</dbReference>
<name>A0AAD3DUZ1_9CHLO</name>
<evidence type="ECO:0000313" key="21">
    <source>
        <dbReference type="EMBL" id="GFR46321.1"/>
    </source>
</evidence>
<dbReference type="InterPro" id="IPR049398">
    <property type="entry name" value="ETF-QO/FixC_UQ-bd"/>
</dbReference>
<dbReference type="InterPro" id="IPR040156">
    <property type="entry name" value="ETF-QO"/>
</dbReference>
<accession>A0AAD3DUZ1</accession>
<dbReference type="Pfam" id="PF13450">
    <property type="entry name" value="NAD_binding_8"/>
    <property type="match status" value="1"/>
</dbReference>
<evidence type="ECO:0000259" key="20">
    <source>
        <dbReference type="Pfam" id="PF21162"/>
    </source>
</evidence>
<dbReference type="Gene3D" id="3.30.70.20">
    <property type="match status" value="1"/>
</dbReference>
<organism evidence="21 22">
    <name type="scientific">Astrephomene gubernaculifera</name>
    <dbReference type="NCBI Taxonomy" id="47775"/>
    <lineage>
        <taxon>Eukaryota</taxon>
        <taxon>Viridiplantae</taxon>
        <taxon>Chlorophyta</taxon>
        <taxon>core chlorophytes</taxon>
        <taxon>Chlorophyceae</taxon>
        <taxon>CS clade</taxon>
        <taxon>Chlamydomonadales</taxon>
        <taxon>Astrephomenaceae</taxon>
        <taxon>Astrephomene</taxon>
    </lineage>
</organism>
<proteinExistence type="inferred from homology"/>
<evidence type="ECO:0000256" key="12">
    <source>
        <dbReference type="ARBA" id="ARBA00023004"/>
    </source>
</evidence>
<dbReference type="PANTHER" id="PTHR10617:SF107">
    <property type="entry name" value="ELECTRON TRANSFER FLAVOPROTEIN-UBIQUINONE OXIDOREDUCTASE, MITOCHONDRIAL"/>
    <property type="match status" value="1"/>
</dbReference>
<keyword evidence="11 18" id="KW-0560">Oxidoreductase</keyword>
<dbReference type="FunFam" id="3.30.70.20:FF:000015">
    <property type="entry name" value="Electron transfer flavoprotein-ubiquinone oxidoreductase"/>
    <property type="match status" value="1"/>
</dbReference>
<dbReference type="Gene3D" id="3.50.50.60">
    <property type="entry name" value="FAD/NAD(P)-binding domain"/>
    <property type="match status" value="1"/>
</dbReference>
<comment type="function">
    <text evidence="18">Accepts electrons from ETF and reduces ubiquinone.</text>
</comment>
<evidence type="ECO:0000256" key="1">
    <source>
        <dbReference type="ARBA" id="ARBA00001974"/>
    </source>
</evidence>
<dbReference type="GO" id="GO:0005743">
    <property type="term" value="C:mitochondrial inner membrane"/>
    <property type="evidence" value="ECO:0007669"/>
    <property type="project" value="UniProtKB-SubCell"/>
</dbReference>
<dbReference type="AlphaFoldDB" id="A0AAD3DUZ1"/>